<reference evidence="10 11" key="1">
    <citation type="submission" date="2017-11" db="EMBL/GenBank/DDBJ databases">
        <title>Genomic Encyclopedia of Archaeal and Bacterial Type Strains, Phase II (KMG-II): From Individual Species to Whole Genera.</title>
        <authorList>
            <person name="Goeker M."/>
        </authorList>
    </citation>
    <scope>NUCLEOTIDE SEQUENCE [LARGE SCALE GENOMIC DNA]</scope>
    <source>
        <strain evidence="10 11">DSM 27763</strain>
    </source>
</reference>
<dbReference type="AlphaFoldDB" id="A0A0B2BQB9"/>
<evidence type="ECO:0000313" key="11">
    <source>
        <dbReference type="Proteomes" id="UP000230842"/>
    </source>
</evidence>
<keyword evidence="7" id="KW-0067">ATP-binding</keyword>
<dbReference type="NCBIfam" id="TIGR01498">
    <property type="entry name" value="folK"/>
    <property type="match status" value="1"/>
</dbReference>
<dbReference type="UniPathway" id="UPA00077">
    <property type="reaction ID" value="UER00155"/>
</dbReference>
<evidence type="ECO:0000256" key="7">
    <source>
        <dbReference type="ARBA" id="ARBA00022840"/>
    </source>
</evidence>
<evidence type="ECO:0000256" key="8">
    <source>
        <dbReference type="ARBA" id="ARBA00022909"/>
    </source>
</evidence>
<evidence type="ECO:0000313" key="10">
    <source>
        <dbReference type="EMBL" id="PJJ58102.1"/>
    </source>
</evidence>
<accession>A0A0B2BQB9</accession>
<evidence type="ECO:0000256" key="5">
    <source>
        <dbReference type="ARBA" id="ARBA00022741"/>
    </source>
</evidence>
<dbReference type="RefSeq" id="WP_039339929.1">
    <property type="nucleotide sequence ID" value="NZ_PGEZ01000001.1"/>
</dbReference>
<comment type="caution">
    <text evidence="10">The sequence shown here is derived from an EMBL/GenBank/DDBJ whole genome shotgun (WGS) entry which is preliminary data.</text>
</comment>
<gene>
    <name evidence="10" type="ORF">CLV56_2347</name>
</gene>
<protein>
    <recommendedName>
        <fullName evidence="3">2-amino-4-hydroxy-6-hydroxymethyldihydropteridine diphosphokinase</fullName>
        <ecNumber evidence="3">2.7.6.3</ecNumber>
    </recommendedName>
</protein>
<dbReference type="Gene3D" id="3.30.70.560">
    <property type="entry name" value="7,8-Dihydro-6-hydroxymethylpterin-pyrophosphokinase HPPK"/>
    <property type="match status" value="1"/>
</dbReference>
<keyword evidence="6 10" id="KW-0418">Kinase</keyword>
<dbReference type="InterPro" id="IPR035907">
    <property type="entry name" value="Hppk_sf"/>
</dbReference>
<dbReference type="Proteomes" id="UP000230842">
    <property type="component" value="Unassembled WGS sequence"/>
</dbReference>
<dbReference type="EC" id="2.7.6.3" evidence="3"/>
<organism evidence="10 11">
    <name type="scientific">Mumia flava</name>
    <dbReference type="NCBI Taxonomy" id="1348852"/>
    <lineage>
        <taxon>Bacteria</taxon>
        <taxon>Bacillati</taxon>
        <taxon>Actinomycetota</taxon>
        <taxon>Actinomycetes</taxon>
        <taxon>Propionibacteriales</taxon>
        <taxon>Nocardioidaceae</taxon>
        <taxon>Mumia</taxon>
    </lineage>
</organism>
<dbReference type="GO" id="GO:0005524">
    <property type="term" value="F:ATP binding"/>
    <property type="evidence" value="ECO:0007669"/>
    <property type="project" value="UniProtKB-KW"/>
</dbReference>
<dbReference type="GO" id="GO:0046656">
    <property type="term" value="P:folic acid biosynthetic process"/>
    <property type="evidence" value="ECO:0007669"/>
    <property type="project" value="UniProtKB-KW"/>
</dbReference>
<evidence type="ECO:0000256" key="3">
    <source>
        <dbReference type="ARBA" id="ARBA00013253"/>
    </source>
</evidence>
<dbReference type="PANTHER" id="PTHR43071">
    <property type="entry name" value="2-AMINO-4-HYDROXY-6-HYDROXYMETHYLDIHYDROPTERIDINE PYROPHOSPHOKINASE"/>
    <property type="match status" value="1"/>
</dbReference>
<keyword evidence="11" id="KW-1185">Reference proteome</keyword>
<dbReference type="GO" id="GO:0016301">
    <property type="term" value="F:kinase activity"/>
    <property type="evidence" value="ECO:0007669"/>
    <property type="project" value="UniProtKB-KW"/>
</dbReference>
<comment type="pathway">
    <text evidence="2">Cofactor biosynthesis; tetrahydrofolate biosynthesis; 2-amino-4-hydroxy-6-hydroxymethyl-7,8-dihydropteridine diphosphate from 7,8-dihydroneopterin triphosphate: step 4/4.</text>
</comment>
<keyword evidence="5" id="KW-0547">Nucleotide-binding</keyword>
<evidence type="ECO:0000256" key="4">
    <source>
        <dbReference type="ARBA" id="ARBA00022679"/>
    </source>
</evidence>
<evidence type="ECO:0000259" key="9">
    <source>
        <dbReference type="Pfam" id="PF01288"/>
    </source>
</evidence>
<dbReference type="EMBL" id="PGEZ01000001">
    <property type="protein sequence ID" value="PJJ58102.1"/>
    <property type="molecule type" value="Genomic_DNA"/>
</dbReference>
<proteinExistence type="predicted"/>
<feature type="domain" description="7,8-dihydro-6-hydroxymethylpterin-pyrophosphokinase" evidence="9">
    <location>
        <begin position="26"/>
        <end position="155"/>
    </location>
</feature>
<sequence length="188" mass="20241">MTETPNPHAPDTDTMTGGMRPIRQAVVSVGSNLGERINNVQGAVAALADTPEVTVVSVSSVYETVPVGAPPGSRDFLNAVVLIDTTLTVHTLLDRCQAIEDAFGRERTEDQNAPRTLDVDLIVVGSRVASDDRLTLPHPRAHERAFVLVPWMELDLEGEIPGKGFVADLVQGLDTAGVKRREDLEILV</sequence>
<name>A0A0B2BQB9_9ACTN</name>
<evidence type="ECO:0000256" key="2">
    <source>
        <dbReference type="ARBA" id="ARBA00005051"/>
    </source>
</evidence>
<dbReference type="GO" id="GO:0003848">
    <property type="term" value="F:2-amino-4-hydroxy-6-hydroxymethyldihydropteridine diphosphokinase activity"/>
    <property type="evidence" value="ECO:0007669"/>
    <property type="project" value="UniProtKB-EC"/>
</dbReference>
<dbReference type="OrthoDB" id="9808041at2"/>
<evidence type="ECO:0000256" key="6">
    <source>
        <dbReference type="ARBA" id="ARBA00022777"/>
    </source>
</evidence>
<dbReference type="InterPro" id="IPR000550">
    <property type="entry name" value="Hppk"/>
</dbReference>
<dbReference type="SUPFAM" id="SSF55083">
    <property type="entry name" value="6-hydroxymethyl-7,8-dihydropterin pyrophosphokinase, HPPK"/>
    <property type="match status" value="1"/>
</dbReference>
<keyword evidence="8" id="KW-0289">Folate biosynthesis</keyword>
<dbReference type="Pfam" id="PF01288">
    <property type="entry name" value="HPPK"/>
    <property type="match status" value="1"/>
</dbReference>
<dbReference type="CDD" id="cd00483">
    <property type="entry name" value="HPPK"/>
    <property type="match status" value="1"/>
</dbReference>
<dbReference type="PANTHER" id="PTHR43071:SF1">
    <property type="entry name" value="2-AMINO-4-HYDROXY-6-HYDROXYMETHYLDIHYDROPTERIDINE PYROPHOSPHOKINASE"/>
    <property type="match status" value="1"/>
</dbReference>
<keyword evidence="4" id="KW-0808">Transferase</keyword>
<comment type="catalytic activity">
    <reaction evidence="1">
        <text>6-hydroxymethyl-7,8-dihydropterin + ATP = (7,8-dihydropterin-6-yl)methyl diphosphate + AMP + H(+)</text>
        <dbReference type="Rhea" id="RHEA:11412"/>
        <dbReference type="ChEBI" id="CHEBI:15378"/>
        <dbReference type="ChEBI" id="CHEBI:30616"/>
        <dbReference type="ChEBI" id="CHEBI:44841"/>
        <dbReference type="ChEBI" id="CHEBI:72950"/>
        <dbReference type="ChEBI" id="CHEBI:456215"/>
        <dbReference type="EC" id="2.7.6.3"/>
    </reaction>
</comment>
<evidence type="ECO:0000256" key="1">
    <source>
        <dbReference type="ARBA" id="ARBA00000198"/>
    </source>
</evidence>
<dbReference type="GO" id="GO:0046654">
    <property type="term" value="P:tetrahydrofolate biosynthetic process"/>
    <property type="evidence" value="ECO:0007669"/>
    <property type="project" value="UniProtKB-UniPathway"/>
</dbReference>